<evidence type="ECO:0000259" key="3">
    <source>
        <dbReference type="PROSITE" id="PS51462"/>
    </source>
</evidence>
<protein>
    <submittedName>
        <fullName evidence="4">ADP-ribose pyrophosphatase</fullName>
    </submittedName>
</protein>
<comment type="cofactor">
    <cofactor evidence="1">
        <name>Mg(2+)</name>
        <dbReference type="ChEBI" id="CHEBI:18420"/>
    </cofactor>
</comment>
<dbReference type="GeneID" id="93281248"/>
<evidence type="ECO:0000256" key="2">
    <source>
        <dbReference type="ARBA" id="ARBA00022801"/>
    </source>
</evidence>
<dbReference type="InterPro" id="IPR015797">
    <property type="entry name" value="NUDIX_hydrolase-like_dom_sf"/>
</dbReference>
<dbReference type="PANTHER" id="PTHR11839">
    <property type="entry name" value="UDP/ADP-SUGAR PYROPHOSPHATASE"/>
    <property type="match status" value="1"/>
</dbReference>
<dbReference type="GO" id="GO:0016787">
    <property type="term" value="F:hydrolase activity"/>
    <property type="evidence" value="ECO:0007669"/>
    <property type="project" value="UniProtKB-KW"/>
</dbReference>
<dbReference type="Proteomes" id="UP000198508">
    <property type="component" value="Unassembled WGS sequence"/>
</dbReference>
<dbReference type="AlphaFoldDB" id="A0A1I0K9F3"/>
<proteinExistence type="predicted"/>
<accession>A0A1I0K9F3</accession>
<sequence length="197" mass="22524">MGDKIEQENLPVVRLDRQLKYQGNILKIYEDTVVANGHEAHWDYIHHDGAAAVLPVTDDGKILMVRQYRNALDRFTLEIPAGKLDEPDEPKVECAYRELEEETGYRVESQGKLEYLMSLNTTVAFCDEAIDIFVAHHLIPSKQHLDEDEVINVEAWELKDLEDLIYSGTITDGKTIAAIMAYARKYRSTDKRDEALS</sequence>
<dbReference type="STRING" id="460384.SAMN05216313_1568"/>
<dbReference type="Gene3D" id="3.90.79.10">
    <property type="entry name" value="Nucleoside Triphosphate Pyrophosphohydrolase"/>
    <property type="match status" value="1"/>
</dbReference>
<evidence type="ECO:0000313" key="5">
    <source>
        <dbReference type="Proteomes" id="UP000198508"/>
    </source>
</evidence>
<organism evidence="4 5">
    <name type="scientific">Enterocloster lavalensis</name>
    <dbReference type="NCBI Taxonomy" id="460384"/>
    <lineage>
        <taxon>Bacteria</taxon>
        <taxon>Bacillati</taxon>
        <taxon>Bacillota</taxon>
        <taxon>Clostridia</taxon>
        <taxon>Lachnospirales</taxon>
        <taxon>Lachnospiraceae</taxon>
        <taxon>Enterocloster</taxon>
    </lineage>
</organism>
<evidence type="ECO:0000313" key="4">
    <source>
        <dbReference type="EMBL" id="SEU20691.1"/>
    </source>
</evidence>
<dbReference type="EMBL" id="FOIM01000056">
    <property type="protein sequence ID" value="SEU20691.1"/>
    <property type="molecule type" value="Genomic_DNA"/>
</dbReference>
<dbReference type="GO" id="GO:0019693">
    <property type="term" value="P:ribose phosphate metabolic process"/>
    <property type="evidence" value="ECO:0007669"/>
    <property type="project" value="TreeGrafter"/>
</dbReference>
<dbReference type="Pfam" id="PF00293">
    <property type="entry name" value="NUDIX"/>
    <property type="match status" value="1"/>
</dbReference>
<dbReference type="CDD" id="cd03424">
    <property type="entry name" value="NUDIX_ADPRase_Nudt5_UGPPase_Nudt14"/>
    <property type="match status" value="1"/>
</dbReference>
<gene>
    <name evidence="4" type="ORF">SAMN05216313_1568</name>
</gene>
<dbReference type="SUPFAM" id="SSF55811">
    <property type="entry name" value="Nudix"/>
    <property type="match status" value="1"/>
</dbReference>
<feature type="domain" description="Nudix hydrolase" evidence="3">
    <location>
        <begin position="45"/>
        <end position="178"/>
    </location>
</feature>
<name>A0A1I0K9F3_9FIRM</name>
<evidence type="ECO:0000256" key="1">
    <source>
        <dbReference type="ARBA" id="ARBA00001946"/>
    </source>
</evidence>
<reference evidence="5" key="1">
    <citation type="submission" date="2016-10" db="EMBL/GenBank/DDBJ databases">
        <authorList>
            <person name="Varghese N."/>
            <person name="Submissions S."/>
        </authorList>
    </citation>
    <scope>NUCLEOTIDE SEQUENCE [LARGE SCALE GENOMIC DNA]</scope>
    <source>
        <strain evidence="5">NLAE-zl-G277</strain>
    </source>
</reference>
<keyword evidence="5" id="KW-1185">Reference proteome</keyword>
<dbReference type="RefSeq" id="WP_092371761.1">
    <property type="nucleotide sequence ID" value="NZ_CABJCG010000021.1"/>
</dbReference>
<dbReference type="InterPro" id="IPR000086">
    <property type="entry name" value="NUDIX_hydrolase_dom"/>
</dbReference>
<dbReference type="PROSITE" id="PS51462">
    <property type="entry name" value="NUDIX"/>
    <property type="match status" value="1"/>
</dbReference>
<dbReference type="GO" id="GO:0006753">
    <property type="term" value="P:nucleoside phosphate metabolic process"/>
    <property type="evidence" value="ECO:0007669"/>
    <property type="project" value="TreeGrafter"/>
</dbReference>
<dbReference type="PANTHER" id="PTHR11839:SF18">
    <property type="entry name" value="NUDIX HYDROLASE DOMAIN-CONTAINING PROTEIN"/>
    <property type="match status" value="1"/>
</dbReference>
<keyword evidence="2" id="KW-0378">Hydrolase</keyword>